<dbReference type="InterPro" id="IPR050213">
    <property type="entry name" value="GST_superfamily"/>
</dbReference>
<dbReference type="AlphaFoldDB" id="A0AAD9KDS5"/>
<sequence length="45" mass="5550">MSPYKLYYFDNRGRAEFSRLLFALAEQDYEDRRVTKEEWTELKPS</sequence>
<gene>
    <name evidence="2" type="ORF">LSH36_10g03064</name>
</gene>
<evidence type="ECO:0000313" key="2">
    <source>
        <dbReference type="EMBL" id="KAK2169386.1"/>
    </source>
</evidence>
<dbReference type="PANTHER" id="PTHR11571:SF150">
    <property type="entry name" value="GLUTATHIONE S-TRANSFERASE"/>
    <property type="match status" value="1"/>
</dbReference>
<evidence type="ECO:0000313" key="3">
    <source>
        <dbReference type="Proteomes" id="UP001208570"/>
    </source>
</evidence>
<dbReference type="GO" id="GO:0004364">
    <property type="term" value="F:glutathione transferase activity"/>
    <property type="evidence" value="ECO:0007669"/>
    <property type="project" value="TreeGrafter"/>
</dbReference>
<dbReference type="Gene3D" id="1.20.1050.130">
    <property type="match status" value="1"/>
</dbReference>
<reference evidence="2" key="1">
    <citation type="journal article" date="2023" name="Mol. Biol. Evol.">
        <title>Third-Generation Sequencing Reveals the Adaptive Role of the Epigenome in Three Deep-Sea Polychaetes.</title>
        <authorList>
            <person name="Perez M."/>
            <person name="Aroh O."/>
            <person name="Sun Y."/>
            <person name="Lan Y."/>
            <person name="Juniper S.K."/>
            <person name="Young C.R."/>
            <person name="Angers B."/>
            <person name="Qian P.Y."/>
        </authorList>
    </citation>
    <scope>NUCLEOTIDE SEQUENCE</scope>
    <source>
        <strain evidence="2">P08H-3</strain>
    </source>
</reference>
<dbReference type="EMBL" id="JAODUP010000010">
    <property type="protein sequence ID" value="KAK2169386.1"/>
    <property type="molecule type" value="Genomic_DNA"/>
</dbReference>
<evidence type="ECO:0000259" key="1">
    <source>
        <dbReference type="PROSITE" id="PS50404"/>
    </source>
</evidence>
<protein>
    <recommendedName>
        <fullName evidence="1">GST N-terminal domain-containing protein</fullName>
    </recommendedName>
</protein>
<dbReference type="PANTHER" id="PTHR11571">
    <property type="entry name" value="GLUTATHIONE S-TRANSFERASE"/>
    <property type="match status" value="1"/>
</dbReference>
<dbReference type="CDD" id="cd03039">
    <property type="entry name" value="GST_N_Sigma_like"/>
    <property type="match status" value="1"/>
</dbReference>
<feature type="domain" description="GST N-terminal" evidence="1">
    <location>
        <begin position="2"/>
        <end position="45"/>
    </location>
</feature>
<dbReference type="GO" id="GO:0006749">
    <property type="term" value="P:glutathione metabolic process"/>
    <property type="evidence" value="ECO:0007669"/>
    <property type="project" value="TreeGrafter"/>
</dbReference>
<organism evidence="2 3">
    <name type="scientific">Paralvinella palmiformis</name>
    <dbReference type="NCBI Taxonomy" id="53620"/>
    <lineage>
        <taxon>Eukaryota</taxon>
        <taxon>Metazoa</taxon>
        <taxon>Spiralia</taxon>
        <taxon>Lophotrochozoa</taxon>
        <taxon>Annelida</taxon>
        <taxon>Polychaeta</taxon>
        <taxon>Sedentaria</taxon>
        <taxon>Canalipalpata</taxon>
        <taxon>Terebellida</taxon>
        <taxon>Terebelliformia</taxon>
        <taxon>Alvinellidae</taxon>
        <taxon>Paralvinella</taxon>
    </lineage>
</organism>
<name>A0AAD9KDS5_9ANNE</name>
<keyword evidence="3" id="KW-1185">Reference proteome</keyword>
<dbReference type="PROSITE" id="PS50404">
    <property type="entry name" value="GST_NTER"/>
    <property type="match status" value="1"/>
</dbReference>
<dbReference type="SUPFAM" id="SSF52833">
    <property type="entry name" value="Thioredoxin-like"/>
    <property type="match status" value="1"/>
</dbReference>
<dbReference type="InterPro" id="IPR036249">
    <property type="entry name" value="Thioredoxin-like_sf"/>
</dbReference>
<proteinExistence type="predicted"/>
<comment type="caution">
    <text evidence="2">The sequence shown here is derived from an EMBL/GenBank/DDBJ whole genome shotgun (WGS) entry which is preliminary data.</text>
</comment>
<dbReference type="InterPro" id="IPR004045">
    <property type="entry name" value="Glutathione_S-Trfase_N"/>
</dbReference>
<dbReference type="Proteomes" id="UP001208570">
    <property type="component" value="Unassembled WGS sequence"/>
</dbReference>
<accession>A0AAD9KDS5</accession>